<proteinExistence type="predicted"/>
<evidence type="ECO:0000313" key="6">
    <source>
        <dbReference type="EMBL" id="KAL0184780.1"/>
    </source>
</evidence>
<evidence type="ECO:0008006" key="8">
    <source>
        <dbReference type="Google" id="ProtNLM"/>
    </source>
</evidence>
<name>A0ABD0QG06_CIRMR</name>
<dbReference type="FunFam" id="2.60.40.10:FF:000012">
    <property type="entry name" value="titin isoform X1"/>
    <property type="match status" value="1"/>
</dbReference>
<dbReference type="InterPro" id="IPR036116">
    <property type="entry name" value="FN3_sf"/>
</dbReference>
<dbReference type="SUPFAM" id="SSF49265">
    <property type="entry name" value="Fibronectin type III"/>
    <property type="match status" value="6"/>
</dbReference>
<keyword evidence="7" id="KW-1185">Reference proteome</keyword>
<protein>
    <recommendedName>
        <fullName evidence="8">Titin</fullName>
    </recommendedName>
</protein>
<dbReference type="FunFam" id="2.60.40.10:FF:000770">
    <property type="entry name" value="titin isoform X1"/>
    <property type="match status" value="1"/>
</dbReference>
<dbReference type="PANTHER" id="PTHR14340:SF13">
    <property type="entry name" value="TITIN"/>
    <property type="match status" value="1"/>
</dbReference>
<dbReference type="FunFam" id="2.60.40.10:FF:000034">
    <property type="entry name" value="Titin isoform A"/>
    <property type="match status" value="2"/>
</dbReference>
<dbReference type="SMART" id="SM00060">
    <property type="entry name" value="FN3"/>
    <property type="match status" value="9"/>
</dbReference>
<dbReference type="InterPro" id="IPR003598">
    <property type="entry name" value="Ig_sub2"/>
</dbReference>
<feature type="compositionally biased region" description="Basic and acidic residues" evidence="3">
    <location>
        <begin position="70"/>
        <end position="84"/>
    </location>
</feature>
<evidence type="ECO:0000256" key="3">
    <source>
        <dbReference type="SAM" id="MobiDB-lite"/>
    </source>
</evidence>
<dbReference type="Proteomes" id="UP001529510">
    <property type="component" value="Unassembled WGS sequence"/>
</dbReference>
<feature type="domain" description="Fibronectin type-III" evidence="5">
    <location>
        <begin position="844"/>
        <end position="941"/>
    </location>
</feature>
<feature type="domain" description="Ig-like" evidence="4">
    <location>
        <begin position="652"/>
        <end position="742"/>
    </location>
</feature>
<comment type="caution">
    <text evidence="6">The sequence shown here is derived from an EMBL/GenBank/DDBJ whole genome shotgun (WGS) entry which is preliminary data.</text>
</comment>
<feature type="non-terminal residue" evidence="6">
    <location>
        <position position="1"/>
    </location>
</feature>
<dbReference type="InterPro" id="IPR003961">
    <property type="entry name" value="FN3_dom"/>
</dbReference>
<dbReference type="InterPro" id="IPR013783">
    <property type="entry name" value="Ig-like_fold"/>
</dbReference>
<evidence type="ECO:0000256" key="2">
    <source>
        <dbReference type="ARBA" id="ARBA00023319"/>
    </source>
</evidence>
<gene>
    <name evidence="6" type="ORF">M9458_020476</name>
</gene>
<feature type="non-terminal residue" evidence="6">
    <location>
        <position position="1351"/>
    </location>
</feature>
<keyword evidence="2" id="KW-0393">Immunoglobulin domain</keyword>
<dbReference type="EMBL" id="JAMKFB020000009">
    <property type="protein sequence ID" value="KAL0184780.1"/>
    <property type="molecule type" value="Genomic_DNA"/>
</dbReference>
<feature type="region of interest" description="Disordered" evidence="3">
    <location>
        <begin position="534"/>
        <end position="559"/>
    </location>
</feature>
<dbReference type="SMART" id="SM00408">
    <property type="entry name" value="IGc2"/>
    <property type="match status" value="3"/>
</dbReference>
<dbReference type="PROSITE" id="PS50835">
    <property type="entry name" value="IG_LIKE"/>
    <property type="match status" value="3"/>
</dbReference>
<feature type="domain" description="Fibronectin type-III" evidence="5">
    <location>
        <begin position="1"/>
        <end position="72"/>
    </location>
</feature>
<dbReference type="InterPro" id="IPR007110">
    <property type="entry name" value="Ig-like_dom"/>
</dbReference>
<evidence type="ECO:0000313" key="7">
    <source>
        <dbReference type="Proteomes" id="UP001529510"/>
    </source>
</evidence>
<dbReference type="Pfam" id="PF07679">
    <property type="entry name" value="I-set"/>
    <property type="match status" value="2"/>
</dbReference>
<dbReference type="PRINTS" id="PR00014">
    <property type="entry name" value="FNTYPEIII"/>
</dbReference>
<feature type="domain" description="Ig-like" evidence="4">
    <location>
        <begin position="177"/>
        <end position="347"/>
    </location>
</feature>
<feature type="domain" description="Fibronectin type-III" evidence="5">
    <location>
        <begin position="455"/>
        <end position="553"/>
    </location>
</feature>
<dbReference type="PROSITE" id="PS50853">
    <property type="entry name" value="FN3"/>
    <property type="match status" value="10"/>
</dbReference>
<dbReference type="FunFam" id="2.60.40.10:FF:000031">
    <property type="entry name" value="Myosin-binding protein C, slow type"/>
    <property type="match status" value="1"/>
</dbReference>
<dbReference type="PANTHER" id="PTHR14340">
    <property type="entry name" value="MICROFIBRIL-ASSOCIATED GLYCOPROTEIN 3"/>
    <property type="match status" value="1"/>
</dbReference>
<dbReference type="FunFam" id="2.60.40.10:FF:001459">
    <property type="entry name" value="Titin a"/>
    <property type="match status" value="1"/>
</dbReference>
<feature type="domain" description="Ig-like" evidence="4">
    <location>
        <begin position="945"/>
        <end position="1043"/>
    </location>
</feature>
<evidence type="ECO:0000256" key="1">
    <source>
        <dbReference type="ARBA" id="ARBA00022737"/>
    </source>
</evidence>
<dbReference type="InterPro" id="IPR036179">
    <property type="entry name" value="Ig-like_dom_sf"/>
</dbReference>
<feature type="domain" description="Fibronectin type-III" evidence="5">
    <location>
        <begin position="354"/>
        <end position="449"/>
    </location>
</feature>
<dbReference type="FunFam" id="2.60.40.10:FF:000864">
    <property type="entry name" value="Titin b"/>
    <property type="match status" value="1"/>
</dbReference>
<dbReference type="InterPro" id="IPR013098">
    <property type="entry name" value="Ig_I-set"/>
</dbReference>
<dbReference type="Pfam" id="PF00041">
    <property type="entry name" value="fn3"/>
    <property type="match status" value="9"/>
</dbReference>
<feature type="domain" description="Fibronectin type-III" evidence="5">
    <location>
        <begin position="78"/>
        <end position="173"/>
    </location>
</feature>
<feature type="compositionally biased region" description="Basic and acidic residues" evidence="3">
    <location>
        <begin position="239"/>
        <end position="285"/>
    </location>
</feature>
<accession>A0ABD0QG06</accession>
<evidence type="ECO:0000259" key="5">
    <source>
        <dbReference type="PROSITE" id="PS50853"/>
    </source>
</evidence>
<evidence type="ECO:0000259" key="4">
    <source>
        <dbReference type="PROSITE" id="PS50835"/>
    </source>
</evidence>
<dbReference type="FunFam" id="2.60.40.10:FF:000003">
    <property type="entry name" value="Titin isoform E"/>
    <property type="match status" value="1"/>
</dbReference>
<dbReference type="SMART" id="SM00409">
    <property type="entry name" value="IG"/>
    <property type="match status" value="3"/>
</dbReference>
<feature type="domain" description="Fibronectin type-III" evidence="5">
    <location>
        <begin position="1050"/>
        <end position="1148"/>
    </location>
</feature>
<sequence>YDGGSPILHYVLQRREAGRRTYVNVMSGENKLSWPVKDLIQNGEYYFRVRAVNKIGGGEFIELRNPVIAEDQKQRPDPPVDLETHNPSSESVTLTWKPPMYDGGSKIMGYILEKMMKGEENFQRCNDFLVPVLSYTVKGLTEGKQYQFRVRAENAAGISDPSRSTPLIKATDAVDRPKVFLSGSLQSGLTVKRGEEIRLDANISGFPYPQITWMRNNSSIWPEALKKRPERPIKKKKEKEKEKEEKKEADAEKKEADAEKKEEDKEVKKEEDKEKKEEKKEKEKEVEEPEEPEEAYHPSLNERLTIESKRKGESYIIIKDTIRGDHGVFTIKVENDHGVASASCEVNVLDTPGPPVNFKFEDVRKNSILCKWDPPLDDGGSEILNYVLERKDNSKADLGWITVTSILRGCKFLAPKLIEGKEYIFRVTAENKYGPGTPCISKPVIAKNPFDPPDPPDKPEITDSTASSMLVTWTEPNDNGSPIEGYWVEKREVNSTHWARVNRTMVPDLEINVEGLLEGLTYIFRVCAENVAGPGKFSPPSDPKTAQAPIRPPGPPTPRVVDTSDYSIDVEWDPPADNGGADIFGYHVDKVVAGTKDWSRATERPQKSNAFTVYGVREGAKYMVRVVAVNCAGEGEPGFTDAVIVRNPAEVPVIELDISVKNGVVVRAGEMLRIPAHVTGRPFPSLKWTKDDGALEKDRMEVEEAGKDSTLVIKTTKRSDHGKYQIQAANPSGIKSAWTRVEVMDVPGPVLDLKPVVVTRKLMMLNWSDPDDDGGSDLTGFIVERREPKMHTWRQPIETASSKCEIVGIIEGQEYIFRVVAKNKYGCGPPVDLGPILAVDPQGPPSSPEKFHYTERTKSSVTIEWRPPRNDGGSPILGYIIEKKRQDQPAFQRVNPELVTAQILTVEDLDELHMYEFRAKAVNAFGESEPSITMTVVIQDDEVAPSLHMLKHFKGDLIQVRKNEPIEMPAEVTGLPMPKVEWLKDDVVIPKSTEKLLIETKGIDRVTSHTKLSIPGVTRLDKGTYTVTASNRLGSLSHSITVEVLDRPTPPRNIAVSNIKAESCRLSWDAPLDLGGSELTNYIIEMKDLNGEEPEKAEWVQVTNSIIEKHYGVWNLETGGNYKFRVKAQNKYGISEACETEEVQIKDPFALPGPPEKVTIAERSKTYMLLTWEPPRDCGGSMITGYWLEKREKGTTYWSRVNKILVSKRGTKGWEYQVTRLIEGTEYEFRAMACNSAGIGPPSAVSESAVADDPLTPPSMPAAPEIADKTKHSVTLAWTPPAKDGGRPIKGYIIEIQDEGTSEWARINDAENLHPSTVFTVPSLPELKKYRFRIIAVNEIGESEPSPRTTE</sequence>
<dbReference type="FunFam" id="2.60.40.10:FF:000135">
    <property type="entry name" value="Titin a"/>
    <property type="match status" value="1"/>
</dbReference>
<feature type="domain" description="Fibronectin type-III" evidence="5">
    <location>
        <begin position="1154"/>
        <end position="1253"/>
    </location>
</feature>
<dbReference type="FunFam" id="2.60.40.10:FF:000002">
    <property type="entry name" value="Titin a"/>
    <property type="match status" value="1"/>
</dbReference>
<dbReference type="CDD" id="cd00063">
    <property type="entry name" value="FN3"/>
    <property type="match status" value="10"/>
</dbReference>
<feature type="region of interest" description="Disordered" evidence="3">
    <location>
        <begin position="69"/>
        <end position="91"/>
    </location>
</feature>
<dbReference type="FunFam" id="2.60.40.10:FF:000901">
    <property type="entry name" value="Titin b"/>
    <property type="match status" value="1"/>
</dbReference>
<organism evidence="6 7">
    <name type="scientific">Cirrhinus mrigala</name>
    <name type="common">Mrigala</name>
    <dbReference type="NCBI Taxonomy" id="683832"/>
    <lineage>
        <taxon>Eukaryota</taxon>
        <taxon>Metazoa</taxon>
        <taxon>Chordata</taxon>
        <taxon>Craniata</taxon>
        <taxon>Vertebrata</taxon>
        <taxon>Euteleostomi</taxon>
        <taxon>Actinopterygii</taxon>
        <taxon>Neopterygii</taxon>
        <taxon>Teleostei</taxon>
        <taxon>Ostariophysi</taxon>
        <taxon>Cypriniformes</taxon>
        <taxon>Cyprinidae</taxon>
        <taxon>Labeoninae</taxon>
        <taxon>Labeonini</taxon>
        <taxon>Cirrhinus</taxon>
    </lineage>
</organism>
<keyword evidence="1" id="KW-0677">Repeat</keyword>
<dbReference type="SUPFAM" id="SSF48726">
    <property type="entry name" value="Immunoglobulin"/>
    <property type="match status" value="3"/>
</dbReference>
<feature type="domain" description="Fibronectin type-III" evidence="5">
    <location>
        <begin position="554"/>
        <end position="648"/>
    </location>
</feature>
<reference evidence="6 7" key="1">
    <citation type="submission" date="2024-05" db="EMBL/GenBank/DDBJ databases">
        <title>Genome sequencing and assembly of Indian major carp, Cirrhinus mrigala (Hamilton, 1822).</title>
        <authorList>
            <person name="Mohindra V."/>
            <person name="Chowdhury L.M."/>
            <person name="Lal K."/>
            <person name="Jena J.K."/>
        </authorList>
    </citation>
    <scope>NUCLEOTIDE SEQUENCE [LARGE SCALE GENOMIC DNA]</scope>
    <source>
        <strain evidence="6">CM1030</strain>
        <tissue evidence="6">Blood</tissue>
    </source>
</reference>
<feature type="region of interest" description="Disordered" evidence="3">
    <location>
        <begin position="224"/>
        <end position="304"/>
    </location>
</feature>
<dbReference type="Gene3D" id="2.60.40.10">
    <property type="entry name" value="Immunoglobulins"/>
    <property type="match status" value="13"/>
</dbReference>
<dbReference type="InterPro" id="IPR003599">
    <property type="entry name" value="Ig_sub"/>
</dbReference>
<feature type="domain" description="Fibronectin type-III" evidence="5">
    <location>
        <begin position="1260"/>
        <end position="1351"/>
    </location>
</feature>
<feature type="domain" description="Fibronectin type-III" evidence="5">
    <location>
        <begin position="749"/>
        <end position="841"/>
    </location>
</feature>